<keyword evidence="3" id="KW-1003">Cell membrane</keyword>
<dbReference type="Pfam" id="PF04143">
    <property type="entry name" value="Sulf_transp"/>
    <property type="match status" value="1"/>
</dbReference>
<keyword evidence="6 9" id="KW-1133">Transmembrane helix</keyword>
<dbReference type="RefSeq" id="WP_190152888.1">
    <property type="nucleotide sequence ID" value="NZ_BMTL01000033.1"/>
</dbReference>
<dbReference type="AlphaFoldDB" id="A0A918G2U9"/>
<reference evidence="10" key="2">
    <citation type="submission" date="2020-09" db="EMBL/GenBank/DDBJ databases">
        <authorList>
            <person name="Sun Q."/>
            <person name="Ohkuma M."/>
        </authorList>
    </citation>
    <scope>NUCLEOTIDE SEQUENCE</scope>
    <source>
        <strain evidence="10">JCM 4386</strain>
    </source>
</reference>
<keyword evidence="7 9" id="KW-0472">Membrane</keyword>
<dbReference type="InterPro" id="IPR007272">
    <property type="entry name" value="Sulf_transp_TsuA/YedE"/>
</dbReference>
<evidence type="ECO:0000313" key="10">
    <source>
        <dbReference type="EMBL" id="GGS16566.1"/>
    </source>
</evidence>
<dbReference type="GO" id="GO:0005886">
    <property type="term" value="C:plasma membrane"/>
    <property type="evidence" value="ECO:0007669"/>
    <property type="project" value="UniProtKB-SubCell"/>
</dbReference>
<name>A0A918G2U9_9ACTN</name>
<keyword evidence="11" id="KW-1185">Reference proteome</keyword>
<evidence type="ECO:0000256" key="7">
    <source>
        <dbReference type="ARBA" id="ARBA00023136"/>
    </source>
</evidence>
<evidence type="ECO:0000256" key="8">
    <source>
        <dbReference type="ARBA" id="ARBA00035655"/>
    </source>
</evidence>
<keyword evidence="5 9" id="KW-0812">Transmembrane</keyword>
<reference evidence="10" key="1">
    <citation type="journal article" date="2014" name="Int. J. Syst. Evol. Microbiol.">
        <title>Complete genome sequence of Corynebacterium casei LMG S-19264T (=DSM 44701T), isolated from a smear-ripened cheese.</title>
        <authorList>
            <consortium name="US DOE Joint Genome Institute (JGI-PGF)"/>
            <person name="Walter F."/>
            <person name="Albersmeier A."/>
            <person name="Kalinowski J."/>
            <person name="Ruckert C."/>
        </authorList>
    </citation>
    <scope>NUCLEOTIDE SEQUENCE</scope>
    <source>
        <strain evidence="10">JCM 4386</strain>
    </source>
</reference>
<organism evidence="10 11">
    <name type="scientific">Streptomyces humidus</name>
    <dbReference type="NCBI Taxonomy" id="52259"/>
    <lineage>
        <taxon>Bacteria</taxon>
        <taxon>Bacillati</taxon>
        <taxon>Actinomycetota</taxon>
        <taxon>Actinomycetes</taxon>
        <taxon>Kitasatosporales</taxon>
        <taxon>Streptomycetaceae</taxon>
        <taxon>Streptomyces</taxon>
    </lineage>
</organism>
<dbReference type="PANTHER" id="PTHR30574:SF1">
    <property type="entry name" value="SULPHUR TRANSPORT DOMAIN-CONTAINING PROTEIN"/>
    <property type="match status" value="1"/>
</dbReference>
<accession>A0A918G2U9</accession>
<evidence type="ECO:0000256" key="3">
    <source>
        <dbReference type="ARBA" id="ARBA00022475"/>
    </source>
</evidence>
<evidence type="ECO:0000313" key="11">
    <source>
        <dbReference type="Proteomes" id="UP000606194"/>
    </source>
</evidence>
<evidence type="ECO:0000256" key="5">
    <source>
        <dbReference type="ARBA" id="ARBA00022692"/>
    </source>
</evidence>
<keyword evidence="2" id="KW-0813">Transport</keyword>
<dbReference type="EMBL" id="BMTL01000033">
    <property type="protein sequence ID" value="GGS16566.1"/>
    <property type="molecule type" value="Genomic_DNA"/>
</dbReference>
<keyword evidence="4" id="KW-0997">Cell inner membrane</keyword>
<feature type="transmembrane region" description="Helical" evidence="9">
    <location>
        <begin position="157"/>
        <end position="177"/>
    </location>
</feature>
<sequence>MTPYWPWWAGAVGLAVLTIGYTLATDRSFGVSGAWERVLHWRREAELERREAEFADEQALVAALDAATVEHFGTAPVASAPVASALAAPVSAGPAAAPATDGRRPLAPPRPAPLVTQAVLLVSIFVGGLVAAVTSGRFHIRFDMGAGYRHLVTGNPVAMVALLFAGGVLVGFGTRLAGGCSSGHGLNGCGRLSPVSLVATATFFGTAVAVSFLLWKVI</sequence>
<comment type="subcellular location">
    <subcellularLocation>
        <location evidence="1">Cell inner membrane</location>
        <topology evidence="1">Multi-pass membrane protein</topology>
    </subcellularLocation>
</comment>
<evidence type="ECO:0000256" key="6">
    <source>
        <dbReference type="ARBA" id="ARBA00022989"/>
    </source>
</evidence>
<evidence type="ECO:0000256" key="4">
    <source>
        <dbReference type="ARBA" id="ARBA00022519"/>
    </source>
</evidence>
<comment type="similarity">
    <text evidence="8">Belongs to the TsuA/YedE (TC 9.B.102) family.</text>
</comment>
<gene>
    <name evidence="10" type="ORF">GCM10010269_64610</name>
</gene>
<comment type="caution">
    <text evidence="10">The sequence shown here is derived from an EMBL/GenBank/DDBJ whole genome shotgun (WGS) entry which is preliminary data.</text>
</comment>
<evidence type="ECO:0000256" key="9">
    <source>
        <dbReference type="SAM" id="Phobius"/>
    </source>
</evidence>
<proteinExistence type="inferred from homology"/>
<dbReference type="PANTHER" id="PTHR30574">
    <property type="entry name" value="INNER MEMBRANE PROTEIN YEDE"/>
    <property type="match status" value="1"/>
</dbReference>
<evidence type="ECO:0000256" key="2">
    <source>
        <dbReference type="ARBA" id="ARBA00022448"/>
    </source>
</evidence>
<feature type="transmembrane region" description="Helical" evidence="9">
    <location>
        <begin position="197"/>
        <end position="215"/>
    </location>
</feature>
<feature type="transmembrane region" description="Helical" evidence="9">
    <location>
        <begin position="114"/>
        <end position="136"/>
    </location>
</feature>
<protein>
    <submittedName>
        <fullName evidence="10">Uncharacterized protein</fullName>
    </submittedName>
</protein>
<dbReference type="Proteomes" id="UP000606194">
    <property type="component" value="Unassembled WGS sequence"/>
</dbReference>
<evidence type="ECO:0000256" key="1">
    <source>
        <dbReference type="ARBA" id="ARBA00004429"/>
    </source>
</evidence>